<accession>A0A8H6IDA8</accession>
<sequence length="184" mass="20916">MYTIPILKIVSAASPNGSNLFDSVNLDTLLSFINIALLVKPLLLKHCSIYDPVPPLVLPNNVRQFIHASLDMEEKTVDDLWETFREEIWELEFDVDDLTETLGTRYIPLFLKHGPSNDIAFYNFSPPTRTCLDPGCDQEVSQYPLVSRPRELREQLHVPVTVFTNSFGAVTGHSISLYCRSEYP</sequence>
<protein>
    <submittedName>
        <fullName evidence="1">Uncharacterized protein</fullName>
    </submittedName>
</protein>
<gene>
    <name evidence="1" type="ORF">DFP72DRAFT_1141386</name>
</gene>
<reference evidence="1 2" key="1">
    <citation type="submission" date="2020-07" db="EMBL/GenBank/DDBJ databases">
        <title>Comparative genomics of pyrophilous fungi reveals a link between fire events and developmental genes.</title>
        <authorList>
            <consortium name="DOE Joint Genome Institute"/>
            <person name="Steindorff A.S."/>
            <person name="Carver A."/>
            <person name="Calhoun S."/>
            <person name="Stillman K."/>
            <person name="Liu H."/>
            <person name="Lipzen A."/>
            <person name="Pangilinan J."/>
            <person name="Labutti K."/>
            <person name="Bruns T.D."/>
            <person name="Grigoriev I.V."/>
        </authorList>
    </citation>
    <scope>NUCLEOTIDE SEQUENCE [LARGE SCALE GENOMIC DNA]</scope>
    <source>
        <strain evidence="1 2">CBS 144469</strain>
    </source>
</reference>
<dbReference type="Proteomes" id="UP000521943">
    <property type="component" value="Unassembled WGS sequence"/>
</dbReference>
<name>A0A8H6IDA8_9AGAR</name>
<dbReference type="EMBL" id="JACGCI010000006">
    <property type="protein sequence ID" value="KAF6763450.1"/>
    <property type="molecule type" value="Genomic_DNA"/>
</dbReference>
<proteinExistence type="predicted"/>
<dbReference type="AlphaFoldDB" id="A0A8H6IDA8"/>
<evidence type="ECO:0000313" key="1">
    <source>
        <dbReference type="EMBL" id="KAF6763450.1"/>
    </source>
</evidence>
<comment type="caution">
    <text evidence="1">The sequence shown here is derived from an EMBL/GenBank/DDBJ whole genome shotgun (WGS) entry which is preliminary data.</text>
</comment>
<keyword evidence="2" id="KW-1185">Reference proteome</keyword>
<evidence type="ECO:0000313" key="2">
    <source>
        <dbReference type="Proteomes" id="UP000521943"/>
    </source>
</evidence>
<organism evidence="1 2">
    <name type="scientific">Ephemerocybe angulata</name>
    <dbReference type="NCBI Taxonomy" id="980116"/>
    <lineage>
        <taxon>Eukaryota</taxon>
        <taxon>Fungi</taxon>
        <taxon>Dikarya</taxon>
        <taxon>Basidiomycota</taxon>
        <taxon>Agaricomycotina</taxon>
        <taxon>Agaricomycetes</taxon>
        <taxon>Agaricomycetidae</taxon>
        <taxon>Agaricales</taxon>
        <taxon>Agaricineae</taxon>
        <taxon>Psathyrellaceae</taxon>
        <taxon>Ephemerocybe</taxon>
    </lineage>
</organism>
<dbReference type="OrthoDB" id="2964775at2759"/>